<feature type="non-terminal residue" evidence="3">
    <location>
        <position position="1"/>
    </location>
</feature>
<gene>
    <name evidence="3" type="ORF">ACH429_20255</name>
</gene>
<dbReference type="Pfam" id="PF02839">
    <property type="entry name" value="CBM_5_12"/>
    <property type="match status" value="1"/>
</dbReference>
<accession>A0ABW7UV06</accession>
<evidence type="ECO:0000256" key="1">
    <source>
        <dbReference type="ARBA" id="ARBA00022801"/>
    </source>
</evidence>
<feature type="domain" description="Chitin-binding type-3" evidence="2">
    <location>
        <begin position="1"/>
        <end position="28"/>
    </location>
</feature>
<evidence type="ECO:0000313" key="4">
    <source>
        <dbReference type="Proteomes" id="UP001611548"/>
    </source>
</evidence>
<name>A0ABW7UV06_9ACTN</name>
<dbReference type="Proteomes" id="UP001611548">
    <property type="component" value="Unassembled WGS sequence"/>
</dbReference>
<dbReference type="InterPro" id="IPR036573">
    <property type="entry name" value="CBM_sf_5/12"/>
</dbReference>
<dbReference type="SUPFAM" id="SSF51055">
    <property type="entry name" value="Carbohydrate binding domain"/>
    <property type="match status" value="1"/>
</dbReference>
<keyword evidence="4" id="KW-1185">Reference proteome</keyword>
<evidence type="ECO:0000313" key="3">
    <source>
        <dbReference type="EMBL" id="MFI1966409.1"/>
    </source>
</evidence>
<evidence type="ECO:0000259" key="2">
    <source>
        <dbReference type="Pfam" id="PF02839"/>
    </source>
</evidence>
<reference evidence="3 4" key="1">
    <citation type="submission" date="2024-10" db="EMBL/GenBank/DDBJ databases">
        <title>The Natural Products Discovery Center: Release of the First 8490 Sequenced Strains for Exploring Actinobacteria Biosynthetic Diversity.</title>
        <authorList>
            <person name="Kalkreuter E."/>
            <person name="Kautsar S.A."/>
            <person name="Yang D."/>
            <person name="Bader C.D."/>
            <person name="Teijaro C.N."/>
            <person name="Fluegel L."/>
            <person name="Davis C.M."/>
            <person name="Simpson J.R."/>
            <person name="Lauterbach L."/>
            <person name="Steele A.D."/>
            <person name="Gui C."/>
            <person name="Meng S."/>
            <person name="Li G."/>
            <person name="Viehrig K."/>
            <person name="Ye F."/>
            <person name="Su P."/>
            <person name="Kiefer A.F."/>
            <person name="Nichols A."/>
            <person name="Cepeda A.J."/>
            <person name="Yan W."/>
            <person name="Fan B."/>
            <person name="Jiang Y."/>
            <person name="Adhikari A."/>
            <person name="Zheng C.-J."/>
            <person name="Schuster L."/>
            <person name="Cowan T.M."/>
            <person name="Smanski M.J."/>
            <person name="Chevrette M.G."/>
            <person name="De Carvalho L.P.S."/>
            <person name="Shen B."/>
        </authorList>
    </citation>
    <scope>NUCLEOTIDE SEQUENCE [LARGE SCALE GENOMIC DNA]</scope>
    <source>
        <strain evidence="3 4">NPDC020327</strain>
    </source>
</reference>
<organism evidence="3 4">
    <name type="scientific">Streptomyces pathocidini</name>
    <dbReference type="NCBI Taxonomy" id="1650571"/>
    <lineage>
        <taxon>Bacteria</taxon>
        <taxon>Bacillati</taxon>
        <taxon>Actinomycetota</taxon>
        <taxon>Actinomycetes</taxon>
        <taxon>Kitasatosporales</taxon>
        <taxon>Streptomycetaceae</taxon>
        <taxon>Streptomyces</taxon>
    </lineage>
</organism>
<dbReference type="RefSeq" id="WP_398719124.1">
    <property type="nucleotide sequence ID" value="NZ_JBIRWE010000009.1"/>
</dbReference>
<dbReference type="EMBL" id="JBIRWE010000009">
    <property type="protein sequence ID" value="MFI1966409.1"/>
    <property type="molecule type" value="Genomic_DNA"/>
</dbReference>
<dbReference type="InterPro" id="IPR003610">
    <property type="entry name" value="CBM5/12"/>
</dbReference>
<comment type="caution">
    <text evidence="3">The sequence shown here is derived from an EMBL/GenBank/DDBJ whole genome shotgun (WGS) entry which is preliminary data.</text>
</comment>
<proteinExistence type="predicted"/>
<protein>
    <submittedName>
        <fullName evidence="3">Carbohydrate-binding protein</fullName>
    </submittedName>
</protein>
<dbReference type="Gene3D" id="2.10.10.20">
    <property type="entry name" value="Carbohydrate-binding module superfamily 5/12"/>
    <property type="match status" value="1"/>
</dbReference>
<sequence length="40" mass="4458">YTKGDRVTHNGTTYECVQSYQGNGDPNWISALSLWKPVNG</sequence>
<keyword evidence="1" id="KW-0378">Hydrolase</keyword>